<keyword evidence="8 14" id="KW-0238">DNA-binding</keyword>
<evidence type="ECO:0000256" key="12">
    <source>
        <dbReference type="ARBA" id="ARBA00058063"/>
    </source>
</evidence>
<comment type="similarity">
    <text evidence="2 14">Belongs to the replication factor A protein 1 family.</text>
</comment>
<proteinExistence type="inferred from homology"/>
<dbReference type="Pfam" id="PF16900">
    <property type="entry name" value="REPA_OB_2"/>
    <property type="match status" value="1"/>
</dbReference>
<dbReference type="GO" id="GO:0043047">
    <property type="term" value="F:single-stranded telomeric DNA binding"/>
    <property type="evidence" value="ECO:0007669"/>
    <property type="project" value="TreeGrafter"/>
</dbReference>
<dbReference type="InterPro" id="IPR013955">
    <property type="entry name" value="Rep_factor-A_C"/>
</dbReference>
<evidence type="ECO:0000259" key="15">
    <source>
        <dbReference type="Pfam" id="PF04057"/>
    </source>
</evidence>
<dbReference type="GO" id="GO:0008270">
    <property type="term" value="F:zinc ion binding"/>
    <property type="evidence" value="ECO:0007669"/>
    <property type="project" value="UniProtKB-KW"/>
</dbReference>
<dbReference type="PANTHER" id="PTHR23273:SF141">
    <property type="entry name" value="REPLICATION PROTEIN A SUBUNIT"/>
    <property type="match status" value="1"/>
</dbReference>
<evidence type="ECO:0000256" key="8">
    <source>
        <dbReference type="ARBA" id="ARBA00023125"/>
    </source>
</evidence>
<evidence type="ECO:0000256" key="5">
    <source>
        <dbReference type="ARBA" id="ARBA00022763"/>
    </source>
</evidence>
<feature type="domain" description="Replication factor A C-terminal" evidence="16">
    <location>
        <begin position="449"/>
        <end position="595"/>
    </location>
</feature>
<gene>
    <name evidence="18" type="ORF">Bca52824_070653</name>
</gene>
<protein>
    <recommendedName>
        <fullName evidence="14">Replication protein A subunit</fullName>
    </recommendedName>
</protein>
<dbReference type="InterPro" id="IPR031657">
    <property type="entry name" value="REPA_OB_2"/>
</dbReference>
<evidence type="ECO:0000259" key="16">
    <source>
        <dbReference type="Pfam" id="PF08646"/>
    </source>
</evidence>
<evidence type="ECO:0000256" key="14">
    <source>
        <dbReference type="RuleBase" id="RU364130"/>
    </source>
</evidence>
<dbReference type="FunFam" id="2.40.50.140:FF:000257">
    <property type="entry name" value="Replication protein A subunit"/>
    <property type="match status" value="1"/>
</dbReference>
<keyword evidence="10" id="KW-0234">DNA repair</keyword>
<dbReference type="FunFam" id="2.40.50.140:FF:000041">
    <property type="entry name" value="Replication protein A subunit"/>
    <property type="match status" value="1"/>
</dbReference>
<dbReference type="GO" id="GO:0051321">
    <property type="term" value="P:meiotic cell cycle"/>
    <property type="evidence" value="ECO:0007669"/>
    <property type="project" value="TreeGrafter"/>
</dbReference>
<dbReference type="EMBL" id="JAAMPC010000014">
    <property type="protein sequence ID" value="KAG2263574.1"/>
    <property type="molecule type" value="Genomic_DNA"/>
</dbReference>
<dbReference type="GO" id="GO:0006289">
    <property type="term" value="P:nucleotide-excision repair"/>
    <property type="evidence" value="ECO:0007669"/>
    <property type="project" value="TreeGrafter"/>
</dbReference>
<evidence type="ECO:0000256" key="3">
    <source>
        <dbReference type="ARBA" id="ARBA00022705"/>
    </source>
</evidence>
<dbReference type="Pfam" id="PF04057">
    <property type="entry name" value="Rep-A_N"/>
    <property type="match status" value="1"/>
</dbReference>
<dbReference type="GO" id="GO:0006260">
    <property type="term" value="P:DNA replication"/>
    <property type="evidence" value="ECO:0007669"/>
    <property type="project" value="UniProtKB-KW"/>
</dbReference>
<keyword evidence="11 14" id="KW-0539">Nucleus</keyword>
<keyword evidence="4 14" id="KW-0479">Metal-binding</keyword>
<dbReference type="InterPro" id="IPR012340">
    <property type="entry name" value="NA-bd_OB-fold"/>
</dbReference>
<evidence type="ECO:0000256" key="6">
    <source>
        <dbReference type="ARBA" id="ARBA00022771"/>
    </source>
</evidence>
<comment type="function">
    <text evidence="12 14">Component of the replication protein A complex (RPA) required for DNA recombination, repair and replication. The activity of RPA is mediated by single-stranded DNA binding and protein interactions. Probably involved in repair of double-strand DNA breaks (DSBs) induced by genotoxic stresses.</text>
</comment>
<dbReference type="GO" id="GO:0005662">
    <property type="term" value="C:DNA replication factor A complex"/>
    <property type="evidence" value="ECO:0007669"/>
    <property type="project" value="TreeGrafter"/>
</dbReference>
<dbReference type="AlphaFoldDB" id="A0A8X7Q9N8"/>
<keyword evidence="9" id="KW-0233">DNA recombination</keyword>
<dbReference type="FunFam" id="2.40.50.140:FF:000090">
    <property type="entry name" value="Replication protein A subunit"/>
    <property type="match status" value="1"/>
</dbReference>
<evidence type="ECO:0000256" key="9">
    <source>
        <dbReference type="ARBA" id="ARBA00023172"/>
    </source>
</evidence>
<keyword evidence="7 14" id="KW-0862">Zinc</keyword>
<keyword evidence="6 14" id="KW-0863">Zinc-finger</keyword>
<dbReference type="OrthoDB" id="1751331at2759"/>
<keyword evidence="19" id="KW-1185">Reference proteome</keyword>
<dbReference type="GO" id="GO:0000724">
    <property type="term" value="P:double-strand break repair via homologous recombination"/>
    <property type="evidence" value="ECO:0007669"/>
    <property type="project" value="TreeGrafter"/>
</dbReference>
<dbReference type="FunFam" id="2.40.50.140:FF:000064">
    <property type="entry name" value="Replication protein A subunit"/>
    <property type="match status" value="1"/>
</dbReference>
<comment type="subunit">
    <text evidence="13 14">Heterotrimer of RPA1, RPA2 and RPA3 (canonical replication protein A complex).</text>
</comment>
<keyword evidence="5" id="KW-0227">DNA damage</keyword>
<evidence type="ECO:0000256" key="1">
    <source>
        <dbReference type="ARBA" id="ARBA00004123"/>
    </source>
</evidence>
<dbReference type="NCBIfam" id="TIGR00617">
    <property type="entry name" value="rpa1"/>
    <property type="match status" value="1"/>
</dbReference>
<dbReference type="CDD" id="cd04475">
    <property type="entry name" value="RPA1_DBD_B"/>
    <property type="match status" value="1"/>
</dbReference>
<dbReference type="CDD" id="cd04474">
    <property type="entry name" value="RPA1_DBD_A"/>
    <property type="match status" value="1"/>
</dbReference>
<dbReference type="PANTHER" id="PTHR23273">
    <property type="entry name" value="REPLICATION FACTOR A 1, RFA1"/>
    <property type="match status" value="1"/>
</dbReference>
<accession>A0A8X7Q9N8</accession>
<evidence type="ECO:0000256" key="11">
    <source>
        <dbReference type="ARBA" id="ARBA00023242"/>
    </source>
</evidence>
<evidence type="ECO:0000256" key="4">
    <source>
        <dbReference type="ARBA" id="ARBA00022723"/>
    </source>
</evidence>
<reference evidence="18 19" key="1">
    <citation type="submission" date="2020-02" db="EMBL/GenBank/DDBJ databases">
        <authorList>
            <person name="Ma Q."/>
            <person name="Huang Y."/>
            <person name="Song X."/>
            <person name="Pei D."/>
        </authorList>
    </citation>
    <scope>NUCLEOTIDE SEQUENCE [LARGE SCALE GENOMIC DNA]</scope>
    <source>
        <strain evidence="18">Sxm20200214</strain>
        <tissue evidence="18">Leaf</tissue>
    </source>
</reference>
<evidence type="ECO:0000256" key="7">
    <source>
        <dbReference type="ARBA" id="ARBA00022833"/>
    </source>
</evidence>
<name>A0A8X7Q9N8_BRACI</name>
<evidence type="ECO:0000259" key="17">
    <source>
        <dbReference type="Pfam" id="PF16900"/>
    </source>
</evidence>
<keyword evidence="3 14" id="KW-0235">DNA replication</keyword>
<comment type="caution">
    <text evidence="18">The sequence shown here is derived from an EMBL/GenBank/DDBJ whole genome shotgun (WGS) entry which is preliminary data.</text>
</comment>
<evidence type="ECO:0000313" key="18">
    <source>
        <dbReference type="EMBL" id="KAG2263574.1"/>
    </source>
</evidence>
<dbReference type="Pfam" id="PF08646">
    <property type="entry name" value="Rep_fac-A_C"/>
    <property type="match status" value="1"/>
</dbReference>
<feature type="domain" description="Replication factor-A protein 1 N-terminal" evidence="15">
    <location>
        <begin position="5"/>
        <end position="104"/>
    </location>
</feature>
<evidence type="ECO:0000256" key="13">
    <source>
        <dbReference type="ARBA" id="ARBA00065674"/>
    </source>
</evidence>
<comment type="subcellular location">
    <subcellularLocation>
        <location evidence="1 14">Nucleus</location>
    </subcellularLocation>
</comment>
<dbReference type="GO" id="GO:0007004">
    <property type="term" value="P:telomere maintenance via telomerase"/>
    <property type="evidence" value="ECO:0007669"/>
    <property type="project" value="TreeGrafter"/>
</dbReference>
<dbReference type="Proteomes" id="UP000886595">
    <property type="component" value="Unassembled WGS sequence"/>
</dbReference>
<feature type="domain" description="Replication protein A OB" evidence="17">
    <location>
        <begin position="289"/>
        <end position="386"/>
    </location>
</feature>
<sequence>MQTSVTPDAISAVLSNPSFDSSSSDRSEIVVQVVDLKPIGNRYTFSANDGKTRVKAMFTASLTPEIISGKIQNLGLIRLLDFTVNDISGKSTKYFLVTKCESVASALDSEINLEGKIEDEAGAAKRQKLDHSPMSDVVSTGITLKPKQEFVAKSASQIITEQRGNAAPAARMSMTRRVHPLVSLNPYQGSWTIKVRVTNKGVMRNYRNARGEGCVFNVELTDEEVRKLIQATMFNDAARKFYGRFQLGKNDYEMTLNENSEVEEASDEEMFVPETIFNFVPIEELGMYVNQKELIDLIGVVQSVSPTMSIRRRTDNEMIPKRDITLADESKKTVVVSLWNNLATGIGQELLDMADKSPVIAIKSLKVGDFQGVSLSTISGSNVVINPESPEAKKLKSWYDSEGKETSMSSIGSGMSPSAKNGSWSMYADRVPLSQITSNPSLGEDKPVFFSTRGYISFIKPDQTMWYQGCKTCNKKVTEAMDSGYWCESCQKKDGECRLRYIMVVKVSDSTGEAWFSSFNDEAEKIIGCSADELNKLRSEGGEVNEFQTKLKEATWSSHLFRTSVTQNEYNGEKRQRITVKAVAPVDFAAESRLLLQDISKKNTSASH</sequence>
<evidence type="ECO:0000256" key="2">
    <source>
        <dbReference type="ARBA" id="ARBA00005690"/>
    </source>
</evidence>
<dbReference type="InterPro" id="IPR007199">
    <property type="entry name" value="Rep_factor-A_N"/>
</dbReference>
<dbReference type="SUPFAM" id="SSF50249">
    <property type="entry name" value="Nucleic acid-binding proteins"/>
    <property type="match status" value="4"/>
</dbReference>
<evidence type="ECO:0000256" key="10">
    <source>
        <dbReference type="ARBA" id="ARBA00023204"/>
    </source>
</evidence>
<dbReference type="Gene3D" id="2.40.50.140">
    <property type="entry name" value="Nucleic acid-binding proteins"/>
    <property type="match status" value="4"/>
</dbReference>
<dbReference type="CDD" id="cd04476">
    <property type="entry name" value="RPA1_DBD_C"/>
    <property type="match status" value="1"/>
</dbReference>
<evidence type="ECO:0000313" key="19">
    <source>
        <dbReference type="Proteomes" id="UP000886595"/>
    </source>
</evidence>
<dbReference type="InterPro" id="IPR047192">
    <property type="entry name" value="Euk_RPA1_DBD_C"/>
</dbReference>
<dbReference type="InterPro" id="IPR004591">
    <property type="entry name" value="Rfa1"/>
</dbReference>
<organism evidence="18 19">
    <name type="scientific">Brassica carinata</name>
    <name type="common">Ethiopian mustard</name>
    <name type="synonym">Abyssinian cabbage</name>
    <dbReference type="NCBI Taxonomy" id="52824"/>
    <lineage>
        <taxon>Eukaryota</taxon>
        <taxon>Viridiplantae</taxon>
        <taxon>Streptophyta</taxon>
        <taxon>Embryophyta</taxon>
        <taxon>Tracheophyta</taxon>
        <taxon>Spermatophyta</taxon>
        <taxon>Magnoliopsida</taxon>
        <taxon>eudicotyledons</taxon>
        <taxon>Gunneridae</taxon>
        <taxon>Pentapetalae</taxon>
        <taxon>rosids</taxon>
        <taxon>malvids</taxon>
        <taxon>Brassicales</taxon>
        <taxon>Brassicaceae</taxon>
        <taxon>Brassiceae</taxon>
        <taxon>Brassica</taxon>
    </lineage>
</organism>
<dbReference type="GO" id="GO:0003684">
    <property type="term" value="F:damaged DNA binding"/>
    <property type="evidence" value="ECO:0007669"/>
    <property type="project" value="TreeGrafter"/>
</dbReference>